<evidence type="ECO:0000259" key="6">
    <source>
        <dbReference type="Pfam" id="PF06722"/>
    </source>
</evidence>
<feature type="domain" description="Erythromycin biosynthesis protein CIII-like N-terminal" evidence="7">
    <location>
        <begin position="23"/>
        <end position="258"/>
    </location>
</feature>
<dbReference type="InterPro" id="IPR050426">
    <property type="entry name" value="Glycosyltransferase_28"/>
</dbReference>
<dbReference type="PANTHER" id="PTHR48050:SF13">
    <property type="entry name" value="STEROL 3-BETA-GLUCOSYLTRANSFERASE UGT80A2"/>
    <property type="match status" value="1"/>
</dbReference>
<organism evidence="8 9">
    <name type="scientific">Nonomuraea terrae</name>
    <dbReference type="NCBI Taxonomy" id="2530383"/>
    <lineage>
        <taxon>Bacteria</taxon>
        <taxon>Bacillati</taxon>
        <taxon>Actinomycetota</taxon>
        <taxon>Actinomycetes</taxon>
        <taxon>Streptosporangiales</taxon>
        <taxon>Streptosporangiaceae</taxon>
        <taxon>Nonomuraea</taxon>
    </lineage>
</organism>
<comment type="similarity">
    <text evidence="1">Belongs to the glycosyltransferase 28 family.</text>
</comment>
<dbReference type="EMBL" id="SMKQ01000009">
    <property type="protein sequence ID" value="TDD54184.1"/>
    <property type="molecule type" value="Genomic_DNA"/>
</dbReference>
<dbReference type="CDD" id="cd03784">
    <property type="entry name" value="GT1_Gtf-like"/>
    <property type="match status" value="1"/>
</dbReference>
<dbReference type="GO" id="GO:0017000">
    <property type="term" value="P:antibiotic biosynthetic process"/>
    <property type="evidence" value="ECO:0007669"/>
    <property type="project" value="UniProtKB-KW"/>
</dbReference>
<accession>A0A4R4ZA54</accession>
<name>A0A4R4ZA54_9ACTN</name>
<keyword evidence="2" id="KW-0328">Glycosyltransferase</keyword>
<dbReference type="SUPFAM" id="SSF53756">
    <property type="entry name" value="UDP-Glycosyltransferase/glycogen phosphorylase"/>
    <property type="match status" value="1"/>
</dbReference>
<dbReference type="Pfam" id="PF06722">
    <property type="entry name" value="EryCIII-like_C"/>
    <property type="match status" value="1"/>
</dbReference>
<evidence type="ECO:0000256" key="3">
    <source>
        <dbReference type="ARBA" id="ARBA00022679"/>
    </source>
</evidence>
<feature type="domain" description="Erythromycin biosynthesis protein CIII-like C-terminal" evidence="6">
    <location>
        <begin position="274"/>
        <end position="417"/>
    </location>
</feature>
<dbReference type="PANTHER" id="PTHR48050">
    <property type="entry name" value="STEROL 3-BETA-GLUCOSYLTRANSFERASE"/>
    <property type="match status" value="1"/>
</dbReference>
<proteinExistence type="inferred from homology"/>
<dbReference type="OrthoDB" id="5488434at2"/>
<dbReference type="InterPro" id="IPR010610">
    <property type="entry name" value="EryCIII-like_C"/>
</dbReference>
<dbReference type="Gene3D" id="3.40.50.2000">
    <property type="entry name" value="Glycogen Phosphorylase B"/>
    <property type="match status" value="2"/>
</dbReference>
<evidence type="ECO:0000256" key="5">
    <source>
        <dbReference type="SAM" id="MobiDB-lite"/>
    </source>
</evidence>
<dbReference type="GO" id="GO:0016758">
    <property type="term" value="F:hexosyltransferase activity"/>
    <property type="evidence" value="ECO:0007669"/>
    <property type="project" value="UniProtKB-ARBA"/>
</dbReference>
<sequence>MVRVLITCYPVTSHFYVLVPLAWALRTAGHEVVVAARPDIHDDIVKAGLTAVTVGDEMDMTRLVSSLDELPDDGTPYGMGYDIAETRPELLTLDYVKGALGLHCCIIPDYLANEAMLTDLVAFAEHWKPDLVIWDFLTFPGPITAKAVGAAHARVLVGVDHAMRMRARFHELRAQDPDGPQDDPVADWLAARGAPFGVDFDEELLTGQVTLDPYPPFLSIPLDLPTVPVRFTSYNGSSTYPDWLLEPPTRKRVCLSLGASSRVAGVHDTDKIQQLLRAMGELDAEVIATLNADQLQGVTVPDNVRVFDFVPLNALLPSCDAIVNHVGYGTMGTALIHGVPQVMAPENLWGESMLARRIEERGAGICIPPDEVTPESIAGALRRVLEDPSFKTAAEQLQKDQQTVPTPAEAVHELERLVERRRR</sequence>
<dbReference type="Pfam" id="PF21036">
    <property type="entry name" value="EryCIII-like_N"/>
    <property type="match status" value="1"/>
</dbReference>
<evidence type="ECO:0000256" key="2">
    <source>
        <dbReference type="ARBA" id="ARBA00022676"/>
    </source>
</evidence>
<evidence type="ECO:0000259" key="7">
    <source>
        <dbReference type="Pfam" id="PF21036"/>
    </source>
</evidence>
<evidence type="ECO:0000313" key="8">
    <source>
        <dbReference type="EMBL" id="TDD54184.1"/>
    </source>
</evidence>
<dbReference type="NCBIfam" id="TIGR04516">
    <property type="entry name" value="glycosyl_450act"/>
    <property type="match status" value="1"/>
</dbReference>
<dbReference type="InterPro" id="IPR030953">
    <property type="entry name" value="Glycosyl_450act"/>
</dbReference>
<protein>
    <submittedName>
        <fullName evidence="8">Activator-dependent family glycosyltransferase</fullName>
    </submittedName>
</protein>
<dbReference type="GO" id="GO:0008194">
    <property type="term" value="F:UDP-glycosyltransferase activity"/>
    <property type="evidence" value="ECO:0007669"/>
    <property type="project" value="InterPro"/>
</dbReference>
<dbReference type="InterPro" id="IPR002213">
    <property type="entry name" value="UDP_glucos_trans"/>
</dbReference>
<feature type="region of interest" description="Disordered" evidence="5">
    <location>
        <begin position="392"/>
        <end position="412"/>
    </location>
</feature>
<dbReference type="Proteomes" id="UP000295302">
    <property type="component" value="Unassembled WGS sequence"/>
</dbReference>
<reference evidence="8 9" key="1">
    <citation type="submission" date="2019-03" db="EMBL/GenBank/DDBJ databases">
        <title>Draft genome sequences of novel Actinobacteria.</title>
        <authorList>
            <person name="Sahin N."/>
            <person name="Ay H."/>
            <person name="Saygin H."/>
        </authorList>
    </citation>
    <scope>NUCLEOTIDE SEQUENCE [LARGE SCALE GENOMIC DNA]</scope>
    <source>
        <strain evidence="8 9">CH32</strain>
    </source>
</reference>
<dbReference type="InterPro" id="IPR048284">
    <property type="entry name" value="EryCIII-like_N"/>
</dbReference>
<keyword evidence="3 8" id="KW-0808">Transferase</keyword>
<gene>
    <name evidence="8" type="ORF">E1286_05555</name>
</gene>
<evidence type="ECO:0000256" key="1">
    <source>
        <dbReference type="ARBA" id="ARBA00006962"/>
    </source>
</evidence>
<comment type="caution">
    <text evidence="8">The sequence shown here is derived from an EMBL/GenBank/DDBJ whole genome shotgun (WGS) entry which is preliminary data.</text>
</comment>
<dbReference type="AlphaFoldDB" id="A0A4R4ZA54"/>
<evidence type="ECO:0000256" key="4">
    <source>
        <dbReference type="ARBA" id="ARBA00023194"/>
    </source>
</evidence>
<dbReference type="FunFam" id="3.40.50.2000:FF:000072">
    <property type="entry name" value="Glycosyl transferase"/>
    <property type="match status" value="1"/>
</dbReference>
<keyword evidence="4" id="KW-0045">Antibiotic biosynthesis</keyword>
<evidence type="ECO:0000313" key="9">
    <source>
        <dbReference type="Proteomes" id="UP000295302"/>
    </source>
</evidence>
<keyword evidence="9" id="KW-1185">Reference proteome</keyword>